<dbReference type="PANTHER" id="PTHR12175">
    <property type="entry name" value="AD039 HT014 THIOREDOXIN FAMILY TRP26"/>
    <property type="match status" value="1"/>
</dbReference>
<dbReference type="InterPro" id="IPR008979">
    <property type="entry name" value="Galactose-bd-like_sf"/>
</dbReference>
<dbReference type="KEGG" id="psoj:PHYSODRAFT_334858"/>
<dbReference type="GO" id="GO:0005737">
    <property type="term" value="C:cytoplasm"/>
    <property type="evidence" value="ECO:0007669"/>
    <property type="project" value="UniProtKB-ARBA"/>
</dbReference>
<dbReference type="STRING" id="1094619.G4ZSU6"/>
<proteinExistence type="inferred from homology"/>
<keyword evidence="4" id="KW-1185">Reference proteome</keyword>
<dbReference type="InterPro" id="IPR045099">
    <property type="entry name" value="PITH1-like"/>
</dbReference>
<sequence>MSATRSKTTSADVDSAETEETVTVTPWAVTFSRLRLRCDSRPYGDLKEAISTKDCYCLNEDPNKPFGNLFMGDETLQLKSDADEQLMLYIEFQDAVKVFSLNIVAPQGEEAPRVIKLFVNRPNLGFSDAGDVEPTQTIELKEEDLLPENDVELRFVKFQRVKSITVFVEENNGAEETAISSLKFFGERLAGTNMNELKKVSEE</sequence>
<dbReference type="PROSITE" id="PS51532">
    <property type="entry name" value="PITH"/>
    <property type="match status" value="1"/>
</dbReference>
<dbReference type="SUPFAM" id="SSF49785">
    <property type="entry name" value="Galactose-binding domain-like"/>
    <property type="match status" value="1"/>
</dbReference>
<dbReference type="AlphaFoldDB" id="G4ZSU6"/>
<dbReference type="SMR" id="G4ZSU6"/>
<accession>G4ZSU6</accession>
<dbReference type="InterPro" id="IPR010400">
    <property type="entry name" value="PITH_dom"/>
</dbReference>
<evidence type="ECO:0000259" key="2">
    <source>
        <dbReference type="PROSITE" id="PS51532"/>
    </source>
</evidence>
<dbReference type="OMA" id="PLAGTNM"/>
<dbReference type="InterPro" id="IPR037047">
    <property type="entry name" value="PITH_dom_sf"/>
</dbReference>
<dbReference type="Pfam" id="PF06201">
    <property type="entry name" value="PITH"/>
    <property type="match status" value="1"/>
</dbReference>
<evidence type="ECO:0000256" key="1">
    <source>
        <dbReference type="ARBA" id="ARBA00025788"/>
    </source>
</evidence>
<dbReference type="PANTHER" id="PTHR12175:SF5">
    <property type="entry name" value="OS03G0795500 PROTEIN"/>
    <property type="match status" value="1"/>
</dbReference>
<dbReference type="EMBL" id="JH159156">
    <property type="protein sequence ID" value="EGZ13031.1"/>
    <property type="molecule type" value="Genomic_DNA"/>
</dbReference>
<feature type="domain" description="PITH" evidence="2">
    <location>
        <begin position="35"/>
        <end position="203"/>
    </location>
</feature>
<dbReference type="Gene3D" id="2.60.120.470">
    <property type="entry name" value="PITH domain"/>
    <property type="match status" value="1"/>
</dbReference>
<dbReference type="Proteomes" id="UP000002640">
    <property type="component" value="Unassembled WGS sequence"/>
</dbReference>
<dbReference type="InParanoid" id="G4ZSU6"/>
<evidence type="ECO:0000313" key="4">
    <source>
        <dbReference type="Proteomes" id="UP000002640"/>
    </source>
</evidence>
<evidence type="ECO:0000313" key="3">
    <source>
        <dbReference type="EMBL" id="EGZ13031.1"/>
    </source>
</evidence>
<comment type="similarity">
    <text evidence="1">Belongs to the PITHD1 family.</text>
</comment>
<protein>
    <recommendedName>
        <fullName evidence="2">PITH domain-containing protein</fullName>
    </recommendedName>
</protein>
<dbReference type="GeneID" id="20646887"/>
<name>G4ZSU6_PHYSP</name>
<organism evidence="3 4">
    <name type="scientific">Phytophthora sojae (strain P6497)</name>
    <name type="common">Soybean stem and root rot agent</name>
    <name type="synonym">Phytophthora megasperma f. sp. glycines</name>
    <dbReference type="NCBI Taxonomy" id="1094619"/>
    <lineage>
        <taxon>Eukaryota</taxon>
        <taxon>Sar</taxon>
        <taxon>Stramenopiles</taxon>
        <taxon>Oomycota</taxon>
        <taxon>Peronosporomycetes</taxon>
        <taxon>Peronosporales</taxon>
        <taxon>Peronosporaceae</taxon>
        <taxon>Phytophthora</taxon>
    </lineage>
</organism>
<reference evidence="3 4" key="1">
    <citation type="journal article" date="2006" name="Science">
        <title>Phytophthora genome sequences uncover evolutionary origins and mechanisms of pathogenesis.</title>
        <authorList>
            <person name="Tyler B.M."/>
            <person name="Tripathy S."/>
            <person name="Zhang X."/>
            <person name="Dehal P."/>
            <person name="Jiang R.H."/>
            <person name="Aerts A."/>
            <person name="Arredondo F.D."/>
            <person name="Baxter L."/>
            <person name="Bensasson D."/>
            <person name="Beynon J.L."/>
            <person name="Chapman J."/>
            <person name="Damasceno C.M."/>
            <person name="Dorrance A.E."/>
            <person name="Dou D."/>
            <person name="Dickerman A.W."/>
            <person name="Dubchak I.L."/>
            <person name="Garbelotto M."/>
            <person name="Gijzen M."/>
            <person name="Gordon S.G."/>
            <person name="Govers F."/>
            <person name="Grunwald N.J."/>
            <person name="Huang W."/>
            <person name="Ivors K.L."/>
            <person name="Jones R.W."/>
            <person name="Kamoun S."/>
            <person name="Krampis K."/>
            <person name="Lamour K.H."/>
            <person name="Lee M.K."/>
            <person name="McDonald W.H."/>
            <person name="Medina M."/>
            <person name="Meijer H.J."/>
            <person name="Nordberg E.K."/>
            <person name="Maclean D.J."/>
            <person name="Ospina-Giraldo M.D."/>
            <person name="Morris P.F."/>
            <person name="Phuntumart V."/>
            <person name="Putnam N.H."/>
            <person name="Rash S."/>
            <person name="Rose J.K."/>
            <person name="Sakihama Y."/>
            <person name="Salamov A.A."/>
            <person name="Savidor A."/>
            <person name="Scheuring C.F."/>
            <person name="Smith B.M."/>
            <person name="Sobral B.W."/>
            <person name="Terry A."/>
            <person name="Torto-Alalibo T.A."/>
            <person name="Win J."/>
            <person name="Xu Z."/>
            <person name="Zhang H."/>
            <person name="Grigoriev I.V."/>
            <person name="Rokhsar D.S."/>
            <person name="Boore J.L."/>
        </authorList>
    </citation>
    <scope>NUCLEOTIDE SEQUENCE [LARGE SCALE GENOMIC DNA]</scope>
    <source>
        <strain evidence="3 4">P6497</strain>
    </source>
</reference>
<dbReference type="RefSeq" id="XP_009530460.1">
    <property type="nucleotide sequence ID" value="XM_009532165.1"/>
</dbReference>
<gene>
    <name evidence="3" type="ORF">PHYSODRAFT_334858</name>
</gene>